<evidence type="ECO:0008006" key="3">
    <source>
        <dbReference type="Google" id="ProtNLM"/>
    </source>
</evidence>
<protein>
    <recommendedName>
        <fullName evidence="3">Tubby C-terminal domain-containing protein</fullName>
    </recommendedName>
</protein>
<evidence type="ECO:0000256" key="1">
    <source>
        <dbReference type="SAM" id="MobiDB-lite"/>
    </source>
</evidence>
<accession>A0A7S0H667</accession>
<name>A0A7S0H667_9EUKA</name>
<organism evidence="2">
    <name type="scientific">Amorphochlora amoebiformis</name>
    <dbReference type="NCBI Taxonomy" id="1561963"/>
    <lineage>
        <taxon>Eukaryota</taxon>
        <taxon>Sar</taxon>
        <taxon>Rhizaria</taxon>
        <taxon>Cercozoa</taxon>
        <taxon>Chlorarachniophyceae</taxon>
        <taxon>Amorphochlora</taxon>
    </lineage>
</organism>
<dbReference type="AlphaFoldDB" id="A0A7S0H667"/>
<feature type="region of interest" description="Disordered" evidence="1">
    <location>
        <begin position="84"/>
        <end position="109"/>
    </location>
</feature>
<reference evidence="2" key="1">
    <citation type="submission" date="2021-01" db="EMBL/GenBank/DDBJ databases">
        <authorList>
            <person name="Corre E."/>
            <person name="Pelletier E."/>
            <person name="Niang G."/>
            <person name="Scheremetjew M."/>
            <person name="Finn R."/>
            <person name="Kale V."/>
            <person name="Holt S."/>
            <person name="Cochrane G."/>
            <person name="Meng A."/>
            <person name="Brown T."/>
            <person name="Cohen L."/>
        </authorList>
    </citation>
    <scope>NUCLEOTIDE SEQUENCE</scope>
    <source>
        <strain evidence="2">CCMP2058</strain>
    </source>
</reference>
<evidence type="ECO:0000313" key="2">
    <source>
        <dbReference type="EMBL" id="CAD8458051.1"/>
    </source>
</evidence>
<proteinExistence type="predicted"/>
<sequence length="346" mass="39448">MRRRKSPPRDYLADLRKVANRPRLYAVQFLESILQANLHGHNHHHAGFHRRVSLREDVASGSGDISDTRGGWLWVLEQSGKKKDTSIDEVGSPDVEEGQEGPISSGDTQLENHLISSEEKRTLNPSAQSTVSRFDELSHVHVWHRQGLKAPPLVFKTAKMDKEAKRPLYMLLLPQVNAQQTEHCLYCRRKRTSGVKKFRFSLNESNMSKKRNPSYIGKMKQDPRTGLYEVFLPSNLRVMTVLVDDSEVSLELQNQFLNKVEKGRQGRTIMGNIQTFVQPMLALKVDSSKRTVLKLSKPFEIKEEVGRPSAVRQETYLVDFDYPLTIFLSFAVVCATMDAQMDPTKS</sequence>
<gene>
    <name evidence="2" type="ORF">LAMO00422_LOCUS17002</name>
</gene>
<dbReference type="EMBL" id="HBEM01025017">
    <property type="protein sequence ID" value="CAD8458051.1"/>
    <property type="molecule type" value="Transcribed_RNA"/>
</dbReference>